<feature type="compositionally biased region" description="Polar residues" evidence="7">
    <location>
        <begin position="602"/>
        <end position="652"/>
    </location>
</feature>
<keyword evidence="5 6" id="KW-0175">Coiled coil</keyword>
<evidence type="ECO:0000313" key="8">
    <source>
        <dbReference type="EMBL" id="CAJ2504369.1"/>
    </source>
</evidence>
<name>A0AAI8VG80_9PEZI</name>
<feature type="region of interest" description="Disordered" evidence="7">
    <location>
        <begin position="1"/>
        <end position="117"/>
    </location>
</feature>
<dbReference type="GO" id="GO:0061245">
    <property type="term" value="P:establishment or maintenance of bipolar cell polarity"/>
    <property type="evidence" value="ECO:0007669"/>
    <property type="project" value="TreeGrafter"/>
</dbReference>
<dbReference type="GO" id="GO:0051285">
    <property type="term" value="C:cell cortex of cell tip"/>
    <property type="evidence" value="ECO:0007669"/>
    <property type="project" value="TreeGrafter"/>
</dbReference>
<dbReference type="Pfam" id="PF24681">
    <property type="entry name" value="Kelch_KLHDC2_KLHL20_DRC7"/>
    <property type="match status" value="1"/>
</dbReference>
<protein>
    <submittedName>
        <fullName evidence="8">Uu.00g117630.m01.CDS01</fullName>
    </submittedName>
</protein>
<feature type="compositionally biased region" description="Basic and acidic residues" evidence="7">
    <location>
        <begin position="8"/>
        <end position="19"/>
    </location>
</feature>
<evidence type="ECO:0000256" key="5">
    <source>
        <dbReference type="ARBA" id="ARBA00023054"/>
    </source>
</evidence>
<keyword evidence="3" id="KW-0963">Cytoplasm</keyword>
<organism evidence="8 9">
    <name type="scientific">Anthostomella pinea</name>
    <dbReference type="NCBI Taxonomy" id="933095"/>
    <lineage>
        <taxon>Eukaryota</taxon>
        <taxon>Fungi</taxon>
        <taxon>Dikarya</taxon>
        <taxon>Ascomycota</taxon>
        <taxon>Pezizomycotina</taxon>
        <taxon>Sordariomycetes</taxon>
        <taxon>Xylariomycetidae</taxon>
        <taxon>Xylariales</taxon>
        <taxon>Xylariaceae</taxon>
        <taxon>Anthostomella</taxon>
    </lineage>
</organism>
<feature type="compositionally biased region" description="Pro residues" evidence="7">
    <location>
        <begin position="95"/>
        <end position="112"/>
    </location>
</feature>
<feature type="coiled-coil region" evidence="6">
    <location>
        <begin position="974"/>
        <end position="1001"/>
    </location>
</feature>
<comment type="subcellular location">
    <subcellularLocation>
        <location evidence="1">Cytoplasm</location>
    </subcellularLocation>
</comment>
<feature type="compositionally biased region" description="Polar residues" evidence="7">
    <location>
        <begin position="663"/>
        <end position="679"/>
    </location>
</feature>
<dbReference type="FunFam" id="2.120.10.80:FF:000049">
    <property type="entry name" value="Cell polarity protein (Tea1)"/>
    <property type="match status" value="1"/>
</dbReference>
<feature type="coiled-coil region" evidence="6">
    <location>
        <begin position="890"/>
        <end position="924"/>
    </location>
</feature>
<keyword evidence="9" id="KW-1185">Reference proteome</keyword>
<comment type="caution">
    <text evidence="8">The sequence shown here is derived from an EMBL/GenBank/DDBJ whole genome shotgun (WGS) entry which is preliminary data.</text>
</comment>
<feature type="coiled-coil region" evidence="6">
    <location>
        <begin position="1073"/>
        <end position="1107"/>
    </location>
</feature>
<dbReference type="Proteomes" id="UP001295740">
    <property type="component" value="Unassembled WGS sequence"/>
</dbReference>
<reference evidence="8" key="1">
    <citation type="submission" date="2023-10" db="EMBL/GenBank/DDBJ databases">
        <authorList>
            <person name="Hackl T."/>
        </authorList>
    </citation>
    <scope>NUCLEOTIDE SEQUENCE</scope>
</reference>
<evidence type="ECO:0000256" key="2">
    <source>
        <dbReference type="ARBA" id="ARBA00022441"/>
    </source>
</evidence>
<dbReference type="SMART" id="SM00612">
    <property type="entry name" value="Kelch"/>
    <property type="match status" value="2"/>
</dbReference>
<evidence type="ECO:0000256" key="6">
    <source>
        <dbReference type="SAM" id="Coils"/>
    </source>
</evidence>
<evidence type="ECO:0000256" key="1">
    <source>
        <dbReference type="ARBA" id="ARBA00004496"/>
    </source>
</evidence>
<feature type="region of interest" description="Disordered" evidence="7">
    <location>
        <begin position="1380"/>
        <end position="1422"/>
    </location>
</feature>
<dbReference type="InterPro" id="IPR015915">
    <property type="entry name" value="Kelch-typ_b-propeller"/>
</dbReference>
<feature type="region of interest" description="Disordered" evidence="7">
    <location>
        <begin position="455"/>
        <end position="707"/>
    </location>
</feature>
<dbReference type="InterPro" id="IPR006652">
    <property type="entry name" value="Kelch_1"/>
</dbReference>
<feature type="compositionally biased region" description="Low complexity" evidence="7">
    <location>
        <begin position="469"/>
        <end position="478"/>
    </location>
</feature>
<feature type="region of interest" description="Disordered" evidence="7">
    <location>
        <begin position="1252"/>
        <end position="1282"/>
    </location>
</feature>
<feature type="compositionally biased region" description="Low complexity" evidence="7">
    <location>
        <begin position="486"/>
        <end position="495"/>
    </location>
</feature>
<dbReference type="PANTHER" id="PTHR23244">
    <property type="entry name" value="KELCH REPEAT DOMAIN"/>
    <property type="match status" value="1"/>
</dbReference>
<feature type="compositionally biased region" description="Low complexity" evidence="7">
    <location>
        <begin position="577"/>
        <end position="586"/>
    </location>
</feature>
<dbReference type="Gene3D" id="2.120.10.80">
    <property type="entry name" value="Kelch-type beta propeller"/>
    <property type="match status" value="1"/>
</dbReference>
<feature type="compositionally biased region" description="Polar residues" evidence="7">
    <location>
        <begin position="47"/>
        <end position="57"/>
    </location>
</feature>
<evidence type="ECO:0000256" key="3">
    <source>
        <dbReference type="ARBA" id="ARBA00022490"/>
    </source>
</evidence>
<feature type="compositionally biased region" description="Polar residues" evidence="7">
    <location>
        <begin position="457"/>
        <end position="467"/>
    </location>
</feature>
<feature type="region of interest" description="Disordered" evidence="7">
    <location>
        <begin position="1158"/>
        <end position="1187"/>
    </location>
</feature>
<sequence>MAFLFKSKNKDKDKDRALQSREGPPGSGNSIQSAASRIAREEKHSRSTPTGSLNSLEEGTPSPDVDKFAARRGAQQESTQLQTQSQQQQQQLQQQPPPSSDLPFRNAPPPPQNMNASLYPWSQRRLNFTASIPSPFPRYGAAVNSVSSKEGDIYVMGGLINSSTVKGDLWMIEAGQSMACYPLATTSEGPGPRVGHASLLVGNAFIVYGGDTKIDEADVLDETLYLLNTSTRQWSRALPAGARPSGRYGHSLNIIGSKIYIFGGQVEGYFMNDLASFDLNQLQMPNNRWEVLIDNNEPTGPMQGKIPPARTNHSMITYNDKMYLFGGTNGFQWFNDVWCYDPAPNTWTQLPCIGYIPIPREGHAAALVDDVMYSFGGRTEEGTDLGDLAAFRISTRRWYTFQNMGPTPSPRSGHSMTAVGKLVVVVGGEPSSATNQVNDLSLIFVLDTSKIRYPNDAQIQSNTQKVQQGRRPSGESAPSGPPSRGPPSRENSSGPDPKRLAGGPSSPTSAPKGASGFDMSGPPPVSNGISKLPRIAGPSTPSGPPPQGQPPRPTVDTSVSNRRVRNASLDRIEKEVTGVGVSGVVSRTQSPIARDAIKEVSPVTNGRRTPNQQVAPQVTRSTSRGENAPQVTRSISRGENASQVARSTSRGETATEALKSKTSRQTRGQSSVDSNTEPTLKTVANRPPSPPPPTRQPSNPLSRRGSNRNSQMVALLKELDSARNRNAWYASELELARKAGYASNATLSPGLESRSDETFDDEDKQLIEALLVMRQELVNVQSSVDKQAILAAKQIAESERQRDAAVREAIFAKAKTAAHSGSAASTPSLDNERGGDSQDRSAEMHRKLASALGLQKELQTNLARVGSELEAERRARQLADETSNAAQKRMADLEAYKQENSSEIEQLRAELHLAQRDAREQSIAAAEAIAATSLLRVEKDDFEAKYNEASGNSREHSETFESLRKAVAVSSDIRNHLERKFDEERTQREMVESKMTKLKAEHEARTAELVAVSQRLRDTEEIAERHAAEANAHRQAVLSGLDKIQSDPVKANGADMERMGVLQDQVNVANSLVRKYQQEADAVANKLRKAEERIAGLEAYQEQSSREGVTIRRQLQSALRDTQSLQAMNSDLKHQLSNQQLEANAIMVQHNTLKDILSERGISPSNTSRVRGKSARTDSPDVSSARTSELEQQLARSVAAHEETKQGFNVQLQETEEAYRVRITQLEHDYQSAVHYVKGTEKMLKKMKEELAKHKSENSRLKNENLELEERSLSREDSADWAAERESLEGQIESLEHQVQSLSADLDRQLSGVRKELDSAKHERDFAVRSRDDAVHHMTARERELGELQQENGLLEKRAQDAEHKVSLLLDQVESSVDNYRRRSRMSSDHNITTPNMNGVGHNRQESSEAGSLYGGGMQDARAGMGEARNSMALDNLANELDMLRSHWETTNKNYRLSNTFDFEGNTKREDDGAALGLSESLADWRKRLDTEEQGNNSYATKGNPGP</sequence>
<feature type="compositionally biased region" description="Basic and acidic residues" evidence="7">
    <location>
        <begin position="830"/>
        <end position="844"/>
    </location>
</feature>
<dbReference type="PANTHER" id="PTHR23244:SF456">
    <property type="entry name" value="MULTIPLE EPIDERMAL GROWTH FACTOR-LIKE DOMAINS PROTEIN 8"/>
    <property type="match status" value="1"/>
</dbReference>
<evidence type="ECO:0000256" key="4">
    <source>
        <dbReference type="ARBA" id="ARBA00022737"/>
    </source>
</evidence>
<accession>A0AAI8VG80</accession>
<evidence type="ECO:0000313" key="9">
    <source>
        <dbReference type="Proteomes" id="UP001295740"/>
    </source>
</evidence>
<evidence type="ECO:0000256" key="7">
    <source>
        <dbReference type="SAM" id="MobiDB-lite"/>
    </source>
</evidence>
<feature type="compositionally biased region" description="Pro residues" evidence="7">
    <location>
        <begin position="541"/>
        <end position="553"/>
    </location>
</feature>
<feature type="compositionally biased region" description="Low complexity" evidence="7">
    <location>
        <begin position="75"/>
        <end position="94"/>
    </location>
</feature>
<dbReference type="SUPFAM" id="SSF117281">
    <property type="entry name" value="Kelch motif"/>
    <property type="match status" value="1"/>
</dbReference>
<proteinExistence type="predicted"/>
<gene>
    <name evidence="8" type="ORF">KHLLAP_LOCUS4837</name>
</gene>
<keyword evidence="2" id="KW-0880">Kelch repeat</keyword>
<feature type="region of interest" description="Disordered" evidence="7">
    <location>
        <begin position="816"/>
        <end position="844"/>
    </location>
</feature>
<keyword evidence="4" id="KW-0677">Repeat</keyword>
<dbReference type="EMBL" id="CAUWAG010000006">
    <property type="protein sequence ID" value="CAJ2504369.1"/>
    <property type="molecule type" value="Genomic_DNA"/>
</dbReference>